<name>A0ACB9RWE4_9MYRT</name>
<accession>A0ACB9RWE4</accession>
<protein>
    <submittedName>
        <fullName evidence="1">Uncharacterized protein</fullName>
    </submittedName>
</protein>
<comment type="caution">
    <text evidence="1">The sequence shown here is derived from an EMBL/GenBank/DDBJ whole genome shotgun (WGS) entry which is preliminary data.</text>
</comment>
<dbReference type="EMBL" id="CM042882">
    <property type="protein sequence ID" value="KAI4383322.1"/>
    <property type="molecule type" value="Genomic_DNA"/>
</dbReference>
<organism evidence="1 2">
    <name type="scientific">Melastoma candidum</name>
    <dbReference type="NCBI Taxonomy" id="119954"/>
    <lineage>
        <taxon>Eukaryota</taxon>
        <taxon>Viridiplantae</taxon>
        <taxon>Streptophyta</taxon>
        <taxon>Embryophyta</taxon>
        <taxon>Tracheophyta</taxon>
        <taxon>Spermatophyta</taxon>
        <taxon>Magnoliopsida</taxon>
        <taxon>eudicotyledons</taxon>
        <taxon>Gunneridae</taxon>
        <taxon>Pentapetalae</taxon>
        <taxon>rosids</taxon>
        <taxon>malvids</taxon>
        <taxon>Myrtales</taxon>
        <taxon>Melastomataceae</taxon>
        <taxon>Melastomatoideae</taxon>
        <taxon>Melastomateae</taxon>
        <taxon>Melastoma</taxon>
    </lineage>
</organism>
<gene>
    <name evidence="1" type="ORF">MLD38_009172</name>
</gene>
<proteinExistence type="predicted"/>
<keyword evidence="2" id="KW-1185">Reference proteome</keyword>
<sequence length="213" mass="25366">MDTEDRFLEVRNWRFYFVKLHEFRNPDLVQIEELLDLRFAISQTREEAQSQKNRLQSNLRNPSYYNIQNWNLMKDGLRTLQLCIDDRIRIQLGTSDKKAKEAERHVFPHLHGSSNLAKERKTMNEARGYTLLNPNWGDYDQIMQRLEFSLAQTRHDPCNKRDEIILDIGELSRAKEEALSNAGRRQVELPESPVSREVVEKKIKVRYRAKRPR</sequence>
<dbReference type="Proteomes" id="UP001057402">
    <property type="component" value="Chromosome 3"/>
</dbReference>
<evidence type="ECO:0000313" key="2">
    <source>
        <dbReference type="Proteomes" id="UP001057402"/>
    </source>
</evidence>
<evidence type="ECO:0000313" key="1">
    <source>
        <dbReference type="EMBL" id="KAI4383322.1"/>
    </source>
</evidence>
<reference evidence="2" key="1">
    <citation type="journal article" date="2023" name="Front. Plant Sci.">
        <title>Chromosomal-level genome assembly of Melastoma candidum provides insights into trichome evolution.</title>
        <authorList>
            <person name="Zhong Y."/>
            <person name="Wu W."/>
            <person name="Sun C."/>
            <person name="Zou P."/>
            <person name="Liu Y."/>
            <person name="Dai S."/>
            <person name="Zhou R."/>
        </authorList>
    </citation>
    <scope>NUCLEOTIDE SEQUENCE [LARGE SCALE GENOMIC DNA]</scope>
</reference>